<dbReference type="PROSITE" id="PS50801">
    <property type="entry name" value="STAS"/>
    <property type="match status" value="1"/>
</dbReference>
<evidence type="ECO:0000259" key="4">
    <source>
        <dbReference type="PROSITE" id="PS50801"/>
    </source>
</evidence>
<reference evidence="5" key="1">
    <citation type="journal article" date="2014" name="Int. J. Syst. Evol. Microbiol.">
        <title>Complete genome of a new Firmicutes species belonging to the dominant human colonic microbiota ('Ruminococcus bicirculans') reveals two chromosomes and a selective capacity to utilize plant glucans.</title>
        <authorList>
            <consortium name="NISC Comparative Sequencing Program"/>
            <person name="Wegmann U."/>
            <person name="Louis P."/>
            <person name="Goesmann A."/>
            <person name="Henrissat B."/>
            <person name="Duncan S.H."/>
            <person name="Flint H.J."/>
        </authorList>
    </citation>
    <scope>NUCLEOTIDE SEQUENCE</scope>
    <source>
        <strain evidence="5">JCM 3106</strain>
    </source>
</reference>
<dbReference type="SUPFAM" id="SSF52091">
    <property type="entry name" value="SpoIIaa-like"/>
    <property type="match status" value="1"/>
</dbReference>
<evidence type="ECO:0000256" key="1">
    <source>
        <dbReference type="ARBA" id="ARBA00009013"/>
    </source>
</evidence>
<dbReference type="InterPro" id="IPR002645">
    <property type="entry name" value="STAS_dom"/>
</dbReference>
<gene>
    <name evidence="5" type="ORF">GCM10017559_47440</name>
    <name evidence="6" type="ORF">GCM10017559_64390</name>
</gene>
<feature type="domain" description="STAS" evidence="4">
    <location>
        <begin position="11"/>
        <end position="121"/>
    </location>
</feature>
<dbReference type="Gene3D" id="3.30.750.24">
    <property type="entry name" value="STAS domain"/>
    <property type="match status" value="1"/>
</dbReference>
<reference evidence="5" key="3">
    <citation type="submission" date="2023-12" db="EMBL/GenBank/DDBJ databases">
        <authorList>
            <person name="Sun Q."/>
            <person name="Inoue M."/>
        </authorList>
    </citation>
    <scope>NUCLEOTIDE SEQUENCE</scope>
    <source>
        <strain evidence="5">JCM 3106</strain>
    </source>
</reference>
<evidence type="ECO:0000313" key="7">
    <source>
        <dbReference type="Proteomes" id="UP001499930"/>
    </source>
</evidence>
<dbReference type="EMBL" id="BAAAWD010000017">
    <property type="protein sequence ID" value="GAA3028984.1"/>
    <property type="molecule type" value="Genomic_DNA"/>
</dbReference>
<accession>A0ABP6KMS6</accession>
<feature type="compositionally biased region" description="Basic and acidic residues" evidence="3">
    <location>
        <begin position="128"/>
        <end position="144"/>
    </location>
</feature>
<dbReference type="NCBIfam" id="TIGR00377">
    <property type="entry name" value="ant_ant_sig"/>
    <property type="match status" value="1"/>
</dbReference>
<keyword evidence="7" id="KW-1185">Reference proteome</keyword>
<sequence>MGTHPSDELAFTVDLGEPGSHAVVHVRGELDWNSAPTLTTMVEHLWDFLRDGFLILDLGPMTFCDSMGLGTLIEISKGCRAREVRFVLAAPPPSLCRTLRITGLNTVFELRDTLVEALEGVPRGLGGRQDRGGTEAAVDRRSDADGGQVGVPG</sequence>
<protein>
    <recommendedName>
        <fullName evidence="2">Anti-sigma factor antagonist</fullName>
    </recommendedName>
</protein>
<evidence type="ECO:0000313" key="6">
    <source>
        <dbReference type="EMBL" id="GAA3028984.1"/>
    </source>
</evidence>
<dbReference type="CDD" id="cd07043">
    <property type="entry name" value="STAS_anti-anti-sigma_factors"/>
    <property type="match status" value="1"/>
</dbReference>
<dbReference type="PANTHER" id="PTHR33495">
    <property type="entry name" value="ANTI-SIGMA FACTOR ANTAGONIST TM_1081-RELATED-RELATED"/>
    <property type="match status" value="1"/>
</dbReference>
<dbReference type="Pfam" id="PF01740">
    <property type="entry name" value="STAS"/>
    <property type="match status" value="1"/>
</dbReference>
<name>A0ABP6KMS6_9ACTN</name>
<dbReference type="Proteomes" id="UP001499930">
    <property type="component" value="Unassembled WGS sequence"/>
</dbReference>
<dbReference type="PANTHER" id="PTHR33495:SF2">
    <property type="entry name" value="ANTI-SIGMA FACTOR ANTAGONIST TM_1081-RELATED"/>
    <property type="match status" value="1"/>
</dbReference>
<reference evidence="7" key="2">
    <citation type="journal article" date="2019" name="Int. J. Syst. Evol. Microbiol.">
        <title>The Global Catalogue of Microorganisms (GCM) 10K type strain sequencing project: providing services to taxonomists for standard genome sequencing and annotation.</title>
        <authorList>
            <consortium name="The Broad Institute Genomics Platform"/>
            <consortium name="The Broad Institute Genome Sequencing Center for Infectious Disease"/>
            <person name="Wu L."/>
            <person name="Ma J."/>
        </authorList>
    </citation>
    <scope>NUCLEOTIDE SEQUENCE [LARGE SCALE GENOMIC DNA]</scope>
    <source>
        <strain evidence="7">JCM 3106</strain>
    </source>
</reference>
<feature type="region of interest" description="Disordered" evidence="3">
    <location>
        <begin position="124"/>
        <end position="153"/>
    </location>
</feature>
<comment type="caution">
    <text evidence="5">The sequence shown here is derived from an EMBL/GenBank/DDBJ whole genome shotgun (WGS) entry which is preliminary data.</text>
</comment>
<proteinExistence type="inferred from homology"/>
<comment type="similarity">
    <text evidence="1 2">Belongs to the anti-sigma-factor antagonist family.</text>
</comment>
<evidence type="ECO:0000256" key="3">
    <source>
        <dbReference type="SAM" id="MobiDB-lite"/>
    </source>
</evidence>
<dbReference type="InterPro" id="IPR036513">
    <property type="entry name" value="STAS_dom_sf"/>
</dbReference>
<dbReference type="InterPro" id="IPR003658">
    <property type="entry name" value="Anti-sigma_ant"/>
</dbReference>
<evidence type="ECO:0000313" key="5">
    <source>
        <dbReference type="EMBL" id="GAA3018044.1"/>
    </source>
</evidence>
<dbReference type="EMBL" id="BAAAWD010000014">
    <property type="protein sequence ID" value="GAA3018044.1"/>
    <property type="molecule type" value="Genomic_DNA"/>
</dbReference>
<evidence type="ECO:0000256" key="2">
    <source>
        <dbReference type="RuleBase" id="RU003749"/>
    </source>
</evidence>
<dbReference type="RefSeq" id="WP_344898950.1">
    <property type="nucleotide sequence ID" value="NZ_BAAAWD010000014.1"/>
</dbReference>
<organism evidence="5 7">
    <name type="scientific">Streptosporangium longisporum</name>
    <dbReference type="NCBI Taxonomy" id="46187"/>
    <lineage>
        <taxon>Bacteria</taxon>
        <taxon>Bacillati</taxon>
        <taxon>Actinomycetota</taxon>
        <taxon>Actinomycetes</taxon>
        <taxon>Streptosporangiales</taxon>
        <taxon>Streptosporangiaceae</taxon>
        <taxon>Streptosporangium</taxon>
    </lineage>
</organism>